<dbReference type="CDD" id="cd04413">
    <property type="entry name" value="NDPk_I"/>
    <property type="match status" value="1"/>
</dbReference>
<evidence type="ECO:0000256" key="1">
    <source>
        <dbReference type="ARBA" id="ARBA00001946"/>
    </source>
</evidence>
<keyword evidence="6 15" id="KW-0963">Cytoplasm</keyword>
<keyword evidence="10 15" id="KW-0547">Nucleotide-binding</keyword>
<feature type="active site" description="Pros-phosphohistidine intermediate" evidence="15 16">
    <location>
        <position position="115"/>
    </location>
</feature>
<evidence type="ECO:0000256" key="16">
    <source>
        <dbReference type="PROSITE-ProRule" id="PRU00706"/>
    </source>
</evidence>
<evidence type="ECO:0000259" key="19">
    <source>
        <dbReference type="SMART" id="SM00562"/>
    </source>
</evidence>
<dbReference type="GO" id="GO:0006228">
    <property type="term" value="P:UTP biosynthetic process"/>
    <property type="evidence" value="ECO:0007669"/>
    <property type="project" value="UniProtKB-UniRule"/>
</dbReference>
<evidence type="ECO:0000256" key="8">
    <source>
        <dbReference type="ARBA" id="ARBA00022679"/>
    </source>
</evidence>
<dbReference type="GO" id="GO:0004550">
    <property type="term" value="F:nucleoside diphosphate kinase activity"/>
    <property type="evidence" value="ECO:0007669"/>
    <property type="project" value="UniProtKB-UniRule"/>
</dbReference>
<dbReference type="FunFam" id="3.30.70.141:FF:000001">
    <property type="entry name" value="Nucleoside diphosphate kinase"/>
    <property type="match status" value="1"/>
</dbReference>
<keyword evidence="13 15" id="KW-0460">Magnesium</keyword>
<dbReference type="SMART" id="SM00562">
    <property type="entry name" value="NDK"/>
    <property type="match status" value="1"/>
</dbReference>
<protein>
    <recommendedName>
        <fullName evidence="5 15">Nucleoside diphosphate kinase</fullName>
        <shortName evidence="15">NDK</shortName>
        <shortName evidence="15">NDP kinase</shortName>
        <ecNumber evidence="4 15">2.7.4.6</ecNumber>
    </recommendedName>
    <alternativeName>
        <fullName evidence="15">Nucleoside-2-P kinase</fullName>
    </alternativeName>
</protein>
<keyword evidence="14 15" id="KW-0546">Nucleotide metabolism</keyword>
<keyword evidence="21" id="KW-1185">Reference proteome</keyword>
<evidence type="ECO:0000256" key="18">
    <source>
        <dbReference type="RuleBase" id="RU004013"/>
    </source>
</evidence>
<evidence type="ECO:0000256" key="14">
    <source>
        <dbReference type="ARBA" id="ARBA00023080"/>
    </source>
</evidence>
<keyword evidence="9 15" id="KW-0479">Metal-binding</keyword>
<dbReference type="InterPro" id="IPR036850">
    <property type="entry name" value="NDK-like_dom_sf"/>
</dbReference>
<dbReference type="HAMAP" id="MF_00451">
    <property type="entry name" value="NDP_kinase"/>
    <property type="match status" value="1"/>
</dbReference>
<feature type="binding site" evidence="15 16">
    <location>
        <position position="85"/>
    </location>
    <ligand>
        <name>ATP</name>
        <dbReference type="ChEBI" id="CHEBI:30616"/>
    </ligand>
</feature>
<proteinExistence type="inferred from homology"/>
<dbReference type="GO" id="GO:0005524">
    <property type="term" value="F:ATP binding"/>
    <property type="evidence" value="ECO:0007669"/>
    <property type="project" value="UniProtKB-UniRule"/>
</dbReference>
<evidence type="ECO:0000256" key="7">
    <source>
        <dbReference type="ARBA" id="ARBA00022553"/>
    </source>
</evidence>
<comment type="subcellular location">
    <subcellularLocation>
        <location evidence="2 15">Cytoplasm</location>
    </subcellularLocation>
</comment>
<comment type="subunit">
    <text evidence="15">Homotetramer.</text>
</comment>
<dbReference type="STRING" id="1513793.SAMN06296036_12674"/>
<feature type="binding site" evidence="15 16">
    <location>
        <position position="91"/>
    </location>
    <ligand>
        <name>ATP</name>
        <dbReference type="ChEBI" id="CHEBI:30616"/>
    </ligand>
</feature>
<evidence type="ECO:0000256" key="5">
    <source>
        <dbReference type="ARBA" id="ARBA00017632"/>
    </source>
</evidence>
<dbReference type="InterPro" id="IPR023005">
    <property type="entry name" value="Nucleoside_diP_kinase_AS"/>
</dbReference>
<feature type="binding site" evidence="15 16">
    <location>
        <position position="102"/>
    </location>
    <ligand>
        <name>ATP</name>
        <dbReference type="ChEBI" id="CHEBI:30616"/>
    </ligand>
</feature>
<evidence type="ECO:0000256" key="17">
    <source>
        <dbReference type="RuleBase" id="RU004011"/>
    </source>
</evidence>
<evidence type="ECO:0000256" key="4">
    <source>
        <dbReference type="ARBA" id="ARBA00012966"/>
    </source>
</evidence>
<reference evidence="21" key="1">
    <citation type="submission" date="2017-04" db="EMBL/GenBank/DDBJ databases">
        <authorList>
            <person name="Varghese N."/>
            <person name="Submissions S."/>
        </authorList>
    </citation>
    <scope>NUCLEOTIDE SEQUENCE [LARGE SCALE GENOMIC DNA]</scope>
    <source>
        <strain evidence="21">RKEM611</strain>
    </source>
</reference>
<dbReference type="GO" id="GO:0005737">
    <property type="term" value="C:cytoplasm"/>
    <property type="evidence" value="ECO:0007669"/>
    <property type="project" value="UniProtKB-SubCell"/>
</dbReference>
<dbReference type="Gene3D" id="3.30.70.141">
    <property type="entry name" value="Nucleoside diphosphate kinase-like domain"/>
    <property type="match status" value="1"/>
</dbReference>
<dbReference type="PRINTS" id="PR01243">
    <property type="entry name" value="NUCDPKINASE"/>
</dbReference>
<accession>A0A1Y6CLJ4</accession>
<evidence type="ECO:0000313" key="21">
    <source>
        <dbReference type="Proteomes" id="UP000192907"/>
    </source>
</evidence>
<evidence type="ECO:0000256" key="15">
    <source>
        <dbReference type="HAMAP-Rule" id="MF_00451"/>
    </source>
</evidence>
<dbReference type="EC" id="2.7.4.6" evidence="4 15"/>
<dbReference type="GO" id="GO:0046872">
    <property type="term" value="F:metal ion binding"/>
    <property type="evidence" value="ECO:0007669"/>
    <property type="project" value="UniProtKB-KW"/>
</dbReference>
<dbReference type="AlphaFoldDB" id="A0A1Y6CLJ4"/>
<dbReference type="OrthoDB" id="5293903at2"/>
<name>A0A1Y6CLJ4_9BACT</name>
<evidence type="ECO:0000256" key="12">
    <source>
        <dbReference type="ARBA" id="ARBA00022840"/>
    </source>
</evidence>
<keyword evidence="8 15" id="KW-0808">Transferase</keyword>
<dbReference type="SUPFAM" id="SSF54919">
    <property type="entry name" value="Nucleoside diphosphate kinase, NDK"/>
    <property type="match status" value="1"/>
</dbReference>
<comment type="catalytic activity">
    <reaction evidence="15 18">
        <text>a 2'-deoxyribonucleoside 5'-diphosphate + ATP = a 2'-deoxyribonucleoside 5'-triphosphate + ADP</text>
        <dbReference type="Rhea" id="RHEA:44640"/>
        <dbReference type="ChEBI" id="CHEBI:30616"/>
        <dbReference type="ChEBI" id="CHEBI:61560"/>
        <dbReference type="ChEBI" id="CHEBI:73316"/>
        <dbReference type="ChEBI" id="CHEBI:456216"/>
        <dbReference type="EC" id="2.7.4.6"/>
    </reaction>
</comment>
<feature type="binding site" evidence="15 16">
    <location>
        <position position="9"/>
    </location>
    <ligand>
        <name>ATP</name>
        <dbReference type="ChEBI" id="CHEBI:30616"/>
    </ligand>
</feature>
<feature type="binding site" evidence="15 16">
    <location>
        <position position="112"/>
    </location>
    <ligand>
        <name>ATP</name>
        <dbReference type="ChEBI" id="CHEBI:30616"/>
    </ligand>
</feature>
<dbReference type="RefSeq" id="WP_132324207.1">
    <property type="nucleotide sequence ID" value="NZ_FWZT01000026.1"/>
</dbReference>
<keyword evidence="12 15" id="KW-0067">ATP-binding</keyword>
<dbReference type="InterPro" id="IPR034907">
    <property type="entry name" value="NDK-like_dom"/>
</dbReference>
<dbReference type="EMBL" id="FWZT01000026">
    <property type="protein sequence ID" value="SMF71344.1"/>
    <property type="molecule type" value="Genomic_DNA"/>
</dbReference>
<gene>
    <name evidence="15" type="primary">ndk</name>
    <name evidence="20" type="ORF">SAMN06296036_12674</name>
</gene>
<organism evidence="20 21">
    <name type="scientific">Pseudobacteriovorax antillogorgiicola</name>
    <dbReference type="NCBI Taxonomy" id="1513793"/>
    <lineage>
        <taxon>Bacteria</taxon>
        <taxon>Pseudomonadati</taxon>
        <taxon>Bdellovibrionota</taxon>
        <taxon>Oligoflexia</taxon>
        <taxon>Oligoflexales</taxon>
        <taxon>Pseudobacteriovoracaceae</taxon>
        <taxon>Pseudobacteriovorax</taxon>
    </lineage>
</organism>
<evidence type="ECO:0000256" key="6">
    <source>
        <dbReference type="ARBA" id="ARBA00022490"/>
    </source>
</evidence>
<dbReference type="PANTHER" id="PTHR11349">
    <property type="entry name" value="NUCLEOSIDE DIPHOSPHATE KINASE"/>
    <property type="match status" value="1"/>
</dbReference>
<keyword evidence="7 15" id="KW-0597">Phosphoprotein</keyword>
<comment type="similarity">
    <text evidence="3 15 16 17">Belongs to the NDK family.</text>
</comment>
<evidence type="ECO:0000256" key="11">
    <source>
        <dbReference type="ARBA" id="ARBA00022777"/>
    </source>
</evidence>
<comment type="catalytic activity">
    <reaction evidence="15">
        <text>a ribonucleoside 5'-diphosphate + ATP = a ribonucleoside 5'-triphosphate + ADP</text>
        <dbReference type="Rhea" id="RHEA:18113"/>
        <dbReference type="ChEBI" id="CHEBI:30616"/>
        <dbReference type="ChEBI" id="CHEBI:57930"/>
        <dbReference type="ChEBI" id="CHEBI:61557"/>
        <dbReference type="ChEBI" id="CHEBI:456216"/>
        <dbReference type="EC" id="2.7.4.6"/>
    </reaction>
</comment>
<evidence type="ECO:0000256" key="3">
    <source>
        <dbReference type="ARBA" id="ARBA00008142"/>
    </source>
</evidence>
<dbReference type="InterPro" id="IPR001564">
    <property type="entry name" value="Nucleoside_diP_kinase"/>
</dbReference>
<evidence type="ECO:0000313" key="20">
    <source>
        <dbReference type="EMBL" id="SMF71344.1"/>
    </source>
</evidence>
<dbReference type="NCBIfam" id="NF001908">
    <property type="entry name" value="PRK00668.1"/>
    <property type="match status" value="1"/>
</dbReference>
<comment type="cofactor">
    <cofactor evidence="1 15">
        <name>Mg(2+)</name>
        <dbReference type="ChEBI" id="CHEBI:18420"/>
    </cofactor>
</comment>
<dbReference type="Pfam" id="PF00334">
    <property type="entry name" value="NDK"/>
    <property type="match status" value="1"/>
</dbReference>
<evidence type="ECO:0000256" key="2">
    <source>
        <dbReference type="ARBA" id="ARBA00004496"/>
    </source>
</evidence>
<dbReference type="PROSITE" id="PS00469">
    <property type="entry name" value="NDPK"/>
    <property type="match status" value="1"/>
</dbReference>
<evidence type="ECO:0000256" key="13">
    <source>
        <dbReference type="ARBA" id="ARBA00022842"/>
    </source>
</evidence>
<dbReference type="Proteomes" id="UP000192907">
    <property type="component" value="Unassembled WGS sequence"/>
</dbReference>
<evidence type="ECO:0000256" key="10">
    <source>
        <dbReference type="ARBA" id="ARBA00022741"/>
    </source>
</evidence>
<keyword evidence="11 15" id="KW-0418">Kinase</keyword>
<feature type="binding site" evidence="15 16">
    <location>
        <position position="57"/>
    </location>
    <ligand>
        <name>ATP</name>
        <dbReference type="ChEBI" id="CHEBI:30616"/>
    </ligand>
</feature>
<feature type="domain" description="Nucleoside diphosphate kinase-like" evidence="19">
    <location>
        <begin position="1"/>
        <end position="136"/>
    </location>
</feature>
<sequence>MERTLSIIKPDGVERNLIGQIVSKFEENGLNIAAMKKVRLSKHQAEAFYAVHKERPFFGELVDFMTRSPVVVMCLKGEGAVAKNREIMGATNPEEAADGTIRKLFAKSIGENTVHGSDALETAKEEVAFFFAESEIY</sequence>
<evidence type="ECO:0000256" key="9">
    <source>
        <dbReference type="ARBA" id="ARBA00022723"/>
    </source>
</evidence>
<dbReference type="GO" id="GO:0006241">
    <property type="term" value="P:CTP biosynthetic process"/>
    <property type="evidence" value="ECO:0007669"/>
    <property type="project" value="UniProtKB-UniRule"/>
</dbReference>
<comment type="function">
    <text evidence="15">Major role in the synthesis of nucleoside triphosphates other than ATP. The ATP gamma phosphate is transferred to the NDP beta phosphate via a ping-pong mechanism, using a phosphorylated active-site intermediate.</text>
</comment>
<dbReference type="GO" id="GO:0006183">
    <property type="term" value="P:GTP biosynthetic process"/>
    <property type="evidence" value="ECO:0007669"/>
    <property type="project" value="UniProtKB-UniRule"/>
</dbReference>
<dbReference type="PROSITE" id="PS51374">
    <property type="entry name" value="NDPK_LIKE"/>
    <property type="match status" value="1"/>
</dbReference>